<evidence type="ECO:0000313" key="2">
    <source>
        <dbReference type="EMBL" id="KKR14628.1"/>
    </source>
</evidence>
<dbReference type="InterPro" id="IPR001296">
    <property type="entry name" value="Glyco_trans_1"/>
</dbReference>
<dbReference type="Gene3D" id="3.40.50.2000">
    <property type="entry name" value="Glycogen Phosphorylase B"/>
    <property type="match status" value="2"/>
</dbReference>
<dbReference type="PANTHER" id="PTHR45947">
    <property type="entry name" value="SULFOQUINOVOSYL TRANSFERASE SQD2"/>
    <property type="match status" value="1"/>
</dbReference>
<evidence type="ECO:0000259" key="1">
    <source>
        <dbReference type="Pfam" id="PF00534"/>
    </source>
</evidence>
<gene>
    <name evidence="2" type="ORF">UT42_C0022G0003</name>
</gene>
<proteinExistence type="predicted"/>
<sequence>MRDICLVSPTFDEYIGGMETHGYEFAKFFLNDSINPIRSILTKKKIKYGTPLNTNYASRSALISDLVKPILSGDFKEDAQTIIDNSNFPETILYMNSPTWTPVCSIIKEKYPDTKIIIRTGGNDIIAGWIGEGINDNCTLEESRSKLVTMLNRYTDYLIVNSEYSFNRMLSVGIEINVLKKVIGGVDCKSFSPKKQDNSDCVNILTVGRLVEFKGIEYCLDIVRKVMNISKKNITYSIIGDGPYKEIILNNIKNNPIQNIKILGAQRIELMPEYFKTADILLHMPISLRRYERESSYIHTETMGRCLCEASASGLPIIATNVGGISEIVENEKTGFLIPEKDISTATEKLNYLIDNYSERVRLGFNGRKRALKLFDWNHVFDEYRKLFNKI</sequence>
<dbReference type="AlphaFoldDB" id="A0A0G0NGM9"/>
<dbReference type="PANTHER" id="PTHR45947:SF3">
    <property type="entry name" value="SULFOQUINOVOSYL TRANSFERASE SQD2"/>
    <property type="match status" value="1"/>
</dbReference>
<dbReference type="EMBL" id="LBWS01000022">
    <property type="protein sequence ID" value="KKR14628.1"/>
    <property type="molecule type" value="Genomic_DNA"/>
</dbReference>
<comment type="caution">
    <text evidence="2">The sequence shown here is derived from an EMBL/GenBank/DDBJ whole genome shotgun (WGS) entry which is preliminary data.</text>
</comment>
<dbReference type="Pfam" id="PF00534">
    <property type="entry name" value="Glycos_transf_1"/>
    <property type="match status" value="1"/>
</dbReference>
<evidence type="ECO:0000313" key="3">
    <source>
        <dbReference type="Proteomes" id="UP000034048"/>
    </source>
</evidence>
<protein>
    <recommendedName>
        <fullName evidence="1">Glycosyl transferase family 1 domain-containing protein</fullName>
    </recommendedName>
</protein>
<organism evidence="2 3">
    <name type="scientific">Candidatus Falkowbacteria bacterium GW2011_GWA2_39_24</name>
    <dbReference type="NCBI Taxonomy" id="1618634"/>
    <lineage>
        <taxon>Bacteria</taxon>
        <taxon>Candidatus Falkowiibacteriota</taxon>
    </lineage>
</organism>
<dbReference type="SUPFAM" id="SSF53756">
    <property type="entry name" value="UDP-Glycosyltransferase/glycogen phosphorylase"/>
    <property type="match status" value="1"/>
</dbReference>
<name>A0A0G0NGM9_9BACT</name>
<feature type="domain" description="Glycosyl transferase family 1" evidence="1">
    <location>
        <begin position="198"/>
        <end position="370"/>
    </location>
</feature>
<accession>A0A0G0NGM9</accession>
<dbReference type="GO" id="GO:0016757">
    <property type="term" value="F:glycosyltransferase activity"/>
    <property type="evidence" value="ECO:0007669"/>
    <property type="project" value="InterPro"/>
</dbReference>
<reference evidence="2 3" key="1">
    <citation type="journal article" date="2015" name="Nature">
        <title>rRNA introns, odd ribosomes, and small enigmatic genomes across a large radiation of phyla.</title>
        <authorList>
            <person name="Brown C.T."/>
            <person name="Hug L.A."/>
            <person name="Thomas B.C."/>
            <person name="Sharon I."/>
            <person name="Castelle C.J."/>
            <person name="Singh A."/>
            <person name="Wilkins M.J."/>
            <person name="Williams K.H."/>
            <person name="Banfield J.F."/>
        </authorList>
    </citation>
    <scope>NUCLEOTIDE SEQUENCE [LARGE SCALE GENOMIC DNA]</scope>
</reference>
<dbReference type="CDD" id="cd03801">
    <property type="entry name" value="GT4_PimA-like"/>
    <property type="match status" value="1"/>
</dbReference>
<dbReference type="Proteomes" id="UP000034048">
    <property type="component" value="Unassembled WGS sequence"/>
</dbReference>
<dbReference type="InterPro" id="IPR050194">
    <property type="entry name" value="Glycosyltransferase_grp1"/>
</dbReference>